<comment type="caution">
    <text evidence="6">The sequence shown here is derived from an EMBL/GenBank/DDBJ whole genome shotgun (WGS) entry which is preliminary data.</text>
</comment>
<dbReference type="InterPro" id="IPR036156">
    <property type="entry name" value="Beta-gal/glucu_dom_sf"/>
</dbReference>
<evidence type="ECO:0000256" key="1">
    <source>
        <dbReference type="ARBA" id="ARBA00000829"/>
    </source>
</evidence>
<dbReference type="AlphaFoldDB" id="A0AAW2YHR2"/>
<dbReference type="GO" id="GO:0006516">
    <property type="term" value="P:glycoprotein catabolic process"/>
    <property type="evidence" value="ECO:0007669"/>
    <property type="project" value="TreeGrafter"/>
</dbReference>
<gene>
    <name evidence="6" type="ORF">AKO1_006328</name>
</gene>
<dbReference type="EMBL" id="JAOPGA020000003">
    <property type="protein sequence ID" value="KAL0476295.1"/>
    <property type="molecule type" value="Genomic_DNA"/>
</dbReference>
<reference evidence="6 7" key="1">
    <citation type="submission" date="2024-03" db="EMBL/GenBank/DDBJ databases">
        <title>The Acrasis kona genome and developmental transcriptomes reveal deep origins of eukaryotic multicellular pathways.</title>
        <authorList>
            <person name="Sheikh S."/>
            <person name="Fu C.-J."/>
            <person name="Brown M.W."/>
            <person name="Baldauf S.L."/>
        </authorList>
    </citation>
    <scope>NUCLEOTIDE SEQUENCE [LARGE SCALE GENOMIC DNA]</scope>
    <source>
        <strain evidence="6 7">ATCC MYA-3509</strain>
    </source>
</reference>
<keyword evidence="4" id="KW-0326">Glycosidase</keyword>
<dbReference type="SUPFAM" id="SSF49303">
    <property type="entry name" value="beta-Galactosidase/glucuronidase domain"/>
    <property type="match status" value="1"/>
</dbReference>
<comment type="catalytic activity">
    <reaction evidence="1">
        <text>Hydrolysis of terminal, non-reducing beta-D-mannose residues in beta-D-mannosides.</text>
        <dbReference type="EC" id="3.2.1.25"/>
    </reaction>
</comment>
<protein>
    <recommendedName>
        <fullName evidence="2">beta-mannosidase</fullName>
        <ecNumber evidence="2">3.2.1.25</ecNumber>
    </recommendedName>
</protein>
<feature type="domain" description="Beta-mannosidase Ig-fold" evidence="5">
    <location>
        <begin position="589"/>
        <end position="635"/>
    </location>
</feature>
<accession>A0AAW2YHR2</accession>
<dbReference type="Proteomes" id="UP001431209">
    <property type="component" value="Unassembled WGS sequence"/>
</dbReference>
<keyword evidence="7" id="KW-1185">Reference proteome</keyword>
<dbReference type="Gene3D" id="3.20.20.80">
    <property type="entry name" value="Glycosidases"/>
    <property type="match status" value="1"/>
</dbReference>
<dbReference type="Gene3D" id="2.60.40.10">
    <property type="entry name" value="Immunoglobulins"/>
    <property type="match status" value="2"/>
</dbReference>
<proteinExistence type="predicted"/>
<evidence type="ECO:0000259" key="5">
    <source>
        <dbReference type="Pfam" id="PF17753"/>
    </source>
</evidence>
<evidence type="ECO:0000313" key="6">
    <source>
        <dbReference type="EMBL" id="KAL0476295.1"/>
    </source>
</evidence>
<evidence type="ECO:0000256" key="4">
    <source>
        <dbReference type="ARBA" id="ARBA00023295"/>
    </source>
</evidence>
<dbReference type="FunFam" id="3.20.20.80:FF:000050">
    <property type="entry name" value="Beta-mannosidase B"/>
    <property type="match status" value="1"/>
</dbReference>
<name>A0AAW2YHR2_9EUKA</name>
<dbReference type="InterPro" id="IPR017853">
    <property type="entry name" value="GH"/>
</dbReference>
<evidence type="ECO:0000313" key="7">
    <source>
        <dbReference type="Proteomes" id="UP001431209"/>
    </source>
</evidence>
<keyword evidence="3" id="KW-0378">Hydrolase</keyword>
<organism evidence="6 7">
    <name type="scientific">Acrasis kona</name>
    <dbReference type="NCBI Taxonomy" id="1008807"/>
    <lineage>
        <taxon>Eukaryota</taxon>
        <taxon>Discoba</taxon>
        <taxon>Heterolobosea</taxon>
        <taxon>Tetramitia</taxon>
        <taxon>Eutetramitia</taxon>
        <taxon>Acrasidae</taxon>
        <taxon>Acrasis</taxon>
    </lineage>
</organism>
<dbReference type="Pfam" id="PF17753">
    <property type="entry name" value="Ig_mannosidase"/>
    <property type="match status" value="1"/>
</dbReference>
<dbReference type="EC" id="3.2.1.25" evidence="2"/>
<sequence length="658" mass="75131">MIKVDAILESISTSSNITLDYKIPDISTHGKYLIEATTGPIQPTTTGTTTHSQTMQIKSPVALWWPRGYGSQPLYQLQVYQQSKQVLTKTIAFRTVELVRDAIKRNATSDPLEEGHTFYFRINNVPIYAKGSNMVPADTFEDDATEQRFDQLIDAAIQSNQNMLRVWGGGVYYPNYFYETCSRLGLMVWNEFMFACSIYPRHPSFLDNVKVEISQQVGRLVNQPSVVMWSGNNENEMVVMTGWFQPLPRYVADYEKLYIETIRSTLIQKDQSRPFWPSSPSNGPIVDDGDFYVLDWTDPGSTSRGDSHQYDYMMKCDDVTKLSIPRFLSEYGFQSFPSTQTMMSQTNDPNDLIFNSTFLQDRQRSPSGTDVIIAHVRHRYRIDPDSSLSYSDLSYKSQINQAYCIRFKSEYLRARKIKEYQMGLVYWQLNDVWSGPTWSSVDHGGNWKALHYAVKKFFAPIIITSSLNNKTKNWEVHVVSDVNDKVEDMSASIRAYDYEKGLINVVEINKFDLNALDAKTVFSVGGDERMDNVLFKGVSRPRVALWLQLYDGVGNFIADNEYLMSDVKDAIGLQKCNPKITSYQKISVLQVSFVVVSDVTCLYVWMESGDKLKGRFSDNAFVLWAKEPRKISFICKGDCSGMSGVEMMSEIKVAKTMN</sequence>
<evidence type="ECO:0000256" key="3">
    <source>
        <dbReference type="ARBA" id="ARBA00022801"/>
    </source>
</evidence>
<dbReference type="SUPFAM" id="SSF51445">
    <property type="entry name" value="(Trans)glycosidases"/>
    <property type="match status" value="1"/>
</dbReference>
<dbReference type="GO" id="GO:0004567">
    <property type="term" value="F:beta-mannosidase activity"/>
    <property type="evidence" value="ECO:0007669"/>
    <property type="project" value="UniProtKB-EC"/>
</dbReference>
<dbReference type="InterPro" id="IPR050887">
    <property type="entry name" value="Beta-mannosidase_GH2"/>
</dbReference>
<dbReference type="InterPro" id="IPR013783">
    <property type="entry name" value="Ig-like_fold"/>
</dbReference>
<evidence type="ECO:0000256" key="2">
    <source>
        <dbReference type="ARBA" id="ARBA00012754"/>
    </source>
</evidence>
<dbReference type="PANTHER" id="PTHR43730">
    <property type="entry name" value="BETA-MANNOSIDASE"/>
    <property type="match status" value="1"/>
</dbReference>
<dbReference type="InterPro" id="IPR041625">
    <property type="entry name" value="Beta-mannosidase_Ig"/>
</dbReference>
<dbReference type="PANTHER" id="PTHR43730:SF1">
    <property type="entry name" value="BETA-MANNOSIDASE"/>
    <property type="match status" value="1"/>
</dbReference>